<dbReference type="Pfam" id="PF18198">
    <property type="entry name" value="AAA_lid_11"/>
    <property type="match status" value="1"/>
</dbReference>
<evidence type="ECO:0000259" key="2">
    <source>
        <dbReference type="Pfam" id="PF12781"/>
    </source>
</evidence>
<accession>A0A835YP84</accession>
<dbReference type="OrthoDB" id="447173at2759"/>
<dbReference type="GO" id="GO:0007018">
    <property type="term" value="P:microtubule-based movement"/>
    <property type="evidence" value="ECO:0007669"/>
    <property type="project" value="InterPro"/>
</dbReference>
<name>A0A835YP84_9STRA</name>
<dbReference type="Pfam" id="PF12775">
    <property type="entry name" value="AAA_7"/>
    <property type="match status" value="1"/>
</dbReference>
<dbReference type="InterPro" id="IPR027417">
    <property type="entry name" value="P-loop_NTPase"/>
</dbReference>
<protein>
    <submittedName>
        <fullName evidence="5">Dynein heavy chain and region D6 of dynein motor-domain-containing protein</fullName>
    </submittedName>
</protein>
<organism evidence="5 6">
    <name type="scientific">Tribonema minus</name>
    <dbReference type="NCBI Taxonomy" id="303371"/>
    <lineage>
        <taxon>Eukaryota</taxon>
        <taxon>Sar</taxon>
        <taxon>Stramenopiles</taxon>
        <taxon>Ochrophyta</taxon>
        <taxon>PX clade</taxon>
        <taxon>Xanthophyceae</taxon>
        <taxon>Tribonematales</taxon>
        <taxon>Tribonemataceae</taxon>
        <taxon>Tribonema</taxon>
    </lineage>
</organism>
<dbReference type="Proteomes" id="UP000664859">
    <property type="component" value="Unassembled WGS sequence"/>
</dbReference>
<proteinExistence type="predicted"/>
<dbReference type="PANTHER" id="PTHR45703">
    <property type="entry name" value="DYNEIN HEAVY CHAIN"/>
    <property type="match status" value="1"/>
</dbReference>
<dbReference type="InterPro" id="IPR042219">
    <property type="entry name" value="AAA_lid_11_sf"/>
</dbReference>
<comment type="caution">
    <text evidence="5">The sequence shown here is derived from an EMBL/GenBank/DDBJ whole genome shotgun (WGS) entry which is preliminary data.</text>
</comment>
<evidence type="ECO:0000259" key="4">
    <source>
        <dbReference type="Pfam" id="PF18199"/>
    </source>
</evidence>
<dbReference type="GO" id="GO:0051959">
    <property type="term" value="F:dynein light intermediate chain binding"/>
    <property type="evidence" value="ECO:0007669"/>
    <property type="project" value="InterPro"/>
</dbReference>
<dbReference type="InterPro" id="IPR041228">
    <property type="entry name" value="Dynein_C"/>
</dbReference>
<dbReference type="GO" id="GO:0030286">
    <property type="term" value="C:dynein complex"/>
    <property type="evidence" value="ECO:0007669"/>
    <property type="project" value="InterPro"/>
</dbReference>
<dbReference type="InterPro" id="IPR043160">
    <property type="entry name" value="Dynein_C_barrel"/>
</dbReference>
<evidence type="ECO:0000313" key="6">
    <source>
        <dbReference type="Proteomes" id="UP000664859"/>
    </source>
</evidence>
<dbReference type="Gene3D" id="1.20.1270.280">
    <property type="match status" value="1"/>
</dbReference>
<evidence type="ECO:0000313" key="5">
    <source>
        <dbReference type="EMBL" id="KAG5177170.1"/>
    </source>
</evidence>
<gene>
    <name evidence="5" type="ORF">JKP88DRAFT_282128</name>
</gene>
<dbReference type="Gene3D" id="1.10.8.720">
    <property type="entry name" value="Region D6 of dynein motor"/>
    <property type="match status" value="1"/>
</dbReference>
<dbReference type="Gene3D" id="3.10.490.20">
    <property type="match status" value="1"/>
</dbReference>
<dbReference type="Gene3D" id="3.40.50.300">
    <property type="entry name" value="P-loop containing nucleotide triphosphate hydrolases"/>
    <property type="match status" value="2"/>
</dbReference>
<keyword evidence="6" id="KW-1185">Reference proteome</keyword>
<dbReference type="PANTHER" id="PTHR45703:SF8">
    <property type="entry name" value="DYNEINS HEAVY CHAIN"/>
    <property type="match status" value="1"/>
</dbReference>
<dbReference type="Pfam" id="PF12781">
    <property type="entry name" value="AAA_9"/>
    <property type="match status" value="1"/>
</dbReference>
<dbReference type="Pfam" id="PF18199">
    <property type="entry name" value="Dynein_C"/>
    <property type="match status" value="1"/>
</dbReference>
<evidence type="ECO:0000256" key="1">
    <source>
        <dbReference type="SAM" id="Coils"/>
    </source>
</evidence>
<feature type="coiled-coil region" evidence="1">
    <location>
        <begin position="194"/>
        <end position="290"/>
    </location>
</feature>
<feature type="domain" description="Dynein heavy chain C-terminal" evidence="4">
    <location>
        <begin position="986"/>
        <end position="1293"/>
    </location>
</feature>
<dbReference type="Gene3D" id="1.20.920.20">
    <property type="match status" value="1"/>
</dbReference>
<dbReference type="InterPro" id="IPR041658">
    <property type="entry name" value="AAA_lid_11"/>
</dbReference>
<dbReference type="EMBL" id="JAFCMP010000528">
    <property type="protein sequence ID" value="KAG5177170.1"/>
    <property type="molecule type" value="Genomic_DNA"/>
</dbReference>
<dbReference type="InterPro" id="IPR035706">
    <property type="entry name" value="AAA_9"/>
</dbReference>
<feature type="domain" description="Dynein heavy chain ATP-binding dynein motor region" evidence="2">
    <location>
        <begin position="364"/>
        <end position="474"/>
    </location>
</feature>
<dbReference type="GO" id="GO:0045505">
    <property type="term" value="F:dynein intermediate chain binding"/>
    <property type="evidence" value="ECO:0007669"/>
    <property type="project" value="InterPro"/>
</dbReference>
<evidence type="ECO:0000259" key="3">
    <source>
        <dbReference type="Pfam" id="PF18198"/>
    </source>
</evidence>
<keyword evidence="1" id="KW-0175">Coiled coil</keyword>
<sequence>MGDPLELIRQCIDHGGWFDGADPAATGRKNIDGVHFLAAITPHCGYGAAAPAPSPRLARHFFTIEVLPPSALDLATICSGVTAAHYSATAAAVTGGSACGDGQDEDLMIAGFLSRASAALLAAVRTRFRPTPGKQHYIFRVFADRLTTRNEVTAYQWRHANVMVLTIAMPKPSLISSSELCERENSLVAALASLQQTVAAIQGLRSQLNLKERELADRQDAEKDTAEQLRLAKAASSPSRGQKAAEDEVESLQLQLSVAERLVRMLVPSRERFESELETLQRLAASADGDTAIAASLLIHGGSGGTRTALRHERWLPDLRQRGIPVADDADSGSAPGDPAVTTMAAAVTLECLCGQREAAQQMQQWHEAQLPLLACAEESAALVAACTRCPLLVDPDLIALDWIRRHESKQAIRQGRTFIMINAAGVDWLLQAAAALATGACSLLIEAVHMALEEDLVLLAQLLQQQLQSQQAQQWQSEGTSVDDDQSAKAHRLPASLLNSCTRISFSVPQDELVTVLASATKGIAGDMDLCTAVDTAIDAYKKITDEVARADASLAAYSAARHTYQPLALEAAATFALLRRAARRGAGAHGFYQCGTARAFECALSQALAAAAAAAAAAPSSASAGASGGGDGGAAVEALAEAARLSLYRRVARGLSLRERPVFLAQLVLSLLAGGALSTPGEVDGGQSPFVRLVLIKALRPDSAGYGISDMLQQLCEKRGGVKDVSYHVMSLQHDDKKEVAERLQLAAQHGHMVVLLDARLDASGIQLLDSLYGSIETKPTPTADSATTDIDRGTLLYWQAPTGLRASLRHALHCVGRQRYGDAAPRTRGILLGLCYFHAVMVERASRGLGGVCGIGDGDLSAAAAHVLEYSAACAGEGMSWQDLKRLIGDIVYGGHAYTAADQSTVAAYLAQLMHNGLLQEMPLMGVPRGSEAAKGLEHVDLVTPPEFFAAPPVAWSYDKDAAVAAAVRGMPQSGTVHGDNQAGNSLTREAQAEGIALEALERLQTSAAFLQRADTAALIADHHHQHQQEGGSGPYAMVLQAELRHMAALAHSVQQSLSDLCSAYKGTIIMSGGLRDVQLALLRGHVPQAWQALAYPSSHTCHLAAWLSDMWQRLQQLAEWSVTPSEPPRTVWLGGLVHPEAFITAIKQAAARERGLRLDQLAVHAEVTRRATSDHVLAASRNGAYVTGLHLDGAWWDAAAQRLDRHPATSTSGSTAAPQLLPIVNCFAVPVEARGHGSSAEAASLSYAYECPVYRTRECAGAGAPLLTVRMQSRQAPVRWLLGGAALLLEA</sequence>
<dbReference type="InterPro" id="IPR026983">
    <property type="entry name" value="DHC"/>
</dbReference>
<reference evidence="5" key="1">
    <citation type="submission" date="2021-02" db="EMBL/GenBank/DDBJ databases">
        <title>First Annotated Genome of the Yellow-green Alga Tribonema minus.</title>
        <authorList>
            <person name="Mahan K.M."/>
        </authorList>
    </citation>
    <scope>NUCLEOTIDE SEQUENCE</scope>
    <source>
        <strain evidence="5">UTEX B ZZ1240</strain>
    </source>
</reference>
<feature type="domain" description="Dynein heavy chain AAA lid" evidence="3">
    <location>
        <begin position="832"/>
        <end position="925"/>
    </location>
</feature>